<dbReference type="Gene3D" id="3.40.50.10110">
    <property type="entry name" value="DNA polymerase III subunit chi"/>
    <property type="match status" value="1"/>
</dbReference>
<dbReference type="InterPro" id="IPR007459">
    <property type="entry name" value="DNA_pol3_chi"/>
</dbReference>
<protein>
    <submittedName>
        <fullName evidence="1">DNA polymerase III subunit chi</fullName>
    </submittedName>
</protein>
<accession>A0ABS7EMF7</accession>
<dbReference type="EMBL" id="JAHZSS010000030">
    <property type="protein sequence ID" value="MBW8192847.1"/>
    <property type="molecule type" value="Genomic_DNA"/>
</dbReference>
<sequence length="154" mass="17051">MAASAHFVLMDEAQTEEQTDASAPLRLAARLTGQLQTRNLKLHLLVDSSEQAALLDDLLFSAPLTQFVPHAQSQFAPRYGAPVMISTEEPTNFVPVLLNLSAKGPSNTVKCRHILDLVPSQPELKQQARDRYRLYQRYGLAPTTGPEQQLPAFN</sequence>
<dbReference type="SUPFAM" id="SSF102400">
    <property type="entry name" value="DNA polymerase III chi subunit"/>
    <property type="match status" value="1"/>
</dbReference>
<dbReference type="RefSeq" id="WP_220105469.1">
    <property type="nucleotide sequence ID" value="NZ_JAHZSS010000030.1"/>
</dbReference>
<keyword evidence="2" id="KW-1185">Reference proteome</keyword>
<name>A0ABS7EMF7_9GAMM</name>
<proteinExistence type="predicted"/>
<dbReference type="PANTHER" id="PTHR38767:SF1">
    <property type="entry name" value="DNA POLYMERASE III SUBUNIT CHI"/>
    <property type="match status" value="1"/>
</dbReference>
<comment type="caution">
    <text evidence="1">The sequence shown here is derived from an EMBL/GenBank/DDBJ whole genome shotgun (WGS) entry which is preliminary data.</text>
</comment>
<organism evidence="1 2">
    <name type="scientific">Neiella holothuriorum</name>
    <dbReference type="NCBI Taxonomy" id="2870530"/>
    <lineage>
        <taxon>Bacteria</taxon>
        <taxon>Pseudomonadati</taxon>
        <taxon>Pseudomonadota</taxon>
        <taxon>Gammaproteobacteria</taxon>
        <taxon>Alteromonadales</taxon>
        <taxon>Echinimonadaceae</taxon>
        <taxon>Neiella</taxon>
    </lineage>
</organism>
<evidence type="ECO:0000313" key="1">
    <source>
        <dbReference type="EMBL" id="MBW8192847.1"/>
    </source>
</evidence>
<evidence type="ECO:0000313" key="2">
    <source>
        <dbReference type="Proteomes" id="UP001166251"/>
    </source>
</evidence>
<dbReference type="Proteomes" id="UP001166251">
    <property type="component" value="Unassembled WGS sequence"/>
</dbReference>
<gene>
    <name evidence="1" type="ORF">K0504_17555</name>
</gene>
<dbReference type="PANTHER" id="PTHR38767">
    <property type="entry name" value="DNA POLYMERASE III SUBUNIT CHI"/>
    <property type="match status" value="1"/>
</dbReference>
<dbReference type="Pfam" id="PF04364">
    <property type="entry name" value="DNA_pol3_chi"/>
    <property type="match status" value="1"/>
</dbReference>
<dbReference type="InterPro" id="IPR036768">
    <property type="entry name" value="PolIII_chi_sf"/>
</dbReference>
<reference evidence="1" key="1">
    <citation type="submission" date="2021-07" db="EMBL/GenBank/DDBJ databases">
        <title>Neiella marina sp. nov., isolated from the intestinal content of sea cucumber Apostichopus japonicus.</title>
        <authorList>
            <person name="Bai X."/>
        </authorList>
    </citation>
    <scope>NUCLEOTIDE SEQUENCE</scope>
    <source>
        <strain evidence="1">126</strain>
    </source>
</reference>